<dbReference type="InterPro" id="IPR045358">
    <property type="entry name" value="Ty3_capsid"/>
</dbReference>
<dbReference type="InterPro" id="IPR001878">
    <property type="entry name" value="Znf_CCHC"/>
</dbReference>
<dbReference type="GO" id="GO:0003676">
    <property type="term" value="F:nucleic acid binding"/>
    <property type="evidence" value="ECO:0007669"/>
    <property type="project" value="InterPro"/>
</dbReference>
<organism evidence="3 4">
    <name type="scientific">Smittium culicis</name>
    <dbReference type="NCBI Taxonomy" id="133412"/>
    <lineage>
        <taxon>Eukaryota</taxon>
        <taxon>Fungi</taxon>
        <taxon>Fungi incertae sedis</taxon>
        <taxon>Zoopagomycota</taxon>
        <taxon>Kickxellomycotina</taxon>
        <taxon>Harpellomycetes</taxon>
        <taxon>Harpellales</taxon>
        <taxon>Legeriomycetaceae</taxon>
        <taxon>Smittium</taxon>
    </lineage>
</organism>
<keyword evidence="1" id="KW-0479">Metal-binding</keyword>
<dbReference type="EMBL" id="LSSM01007022">
    <property type="protein sequence ID" value="OMJ09517.1"/>
    <property type="molecule type" value="Genomic_DNA"/>
</dbReference>
<keyword evidence="1" id="KW-0863">Zinc-finger</keyword>
<dbReference type="Pfam" id="PF19259">
    <property type="entry name" value="Ty3_capsid"/>
    <property type="match status" value="1"/>
</dbReference>
<evidence type="ECO:0000313" key="4">
    <source>
        <dbReference type="Proteomes" id="UP000187429"/>
    </source>
</evidence>
<reference evidence="4" key="1">
    <citation type="submission" date="2017-01" db="EMBL/GenBank/DDBJ databases">
        <authorList>
            <person name="Wang Y."/>
            <person name="White M."/>
            <person name="Kvist S."/>
            <person name="Moncalvo J.-M."/>
        </authorList>
    </citation>
    <scope>NUCLEOTIDE SEQUENCE [LARGE SCALE GENOMIC DNA]</scope>
    <source>
        <strain evidence="4">ID-206-W2</strain>
    </source>
</reference>
<evidence type="ECO:0000313" key="3">
    <source>
        <dbReference type="EMBL" id="OMJ09517.1"/>
    </source>
</evidence>
<dbReference type="AlphaFoldDB" id="A0A1R1X4L6"/>
<dbReference type="PROSITE" id="PS50158">
    <property type="entry name" value="ZF_CCHC"/>
    <property type="match status" value="1"/>
</dbReference>
<evidence type="ECO:0000256" key="1">
    <source>
        <dbReference type="PROSITE-ProRule" id="PRU00047"/>
    </source>
</evidence>
<evidence type="ECO:0000259" key="2">
    <source>
        <dbReference type="PROSITE" id="PS50158"/>
    </source>
</evidence>
<dbReference type="SUPFAM" id="SSF57756">
    <property type="entry name" value="Retrovirus zinc finger-like domains"/>
    <property type="match status" value="1"/>
</dbReference>
<comment type="caution">
    <text evidence="3">The sequence shown here is derived from an EMBL/GenBank/DDBJ whole genome shotgun (WGS) entry which is preliminary data.</text>
</comment>
<protein>
    <recommendedName>
        <fullName evidence="2">CCHC-type domain-containing protein</fullName>
    </recommendedName>
</protein>
<dbReference type="GO" id="GO:0008270">
    <property type="term" value="F:zinc ion binding"/>
    <property type="evidence" value="ECO:0007669"/>
    <property type="project" value="UniProtKB-KW"/>
</dbReference>
<dbReference type="Proteomes" id="UP000187429">
    <property type="component" value="Unassembled WGS sequence"/>
</dbReference>
<feature type="domain" description="CCHC-type" evidence="2">
    <location>
        <begin position="233"/>
        <end position="248"/>
    </location>
</feature>
<keyword evidence="1" id="KW-0862">Zinc</keyword>
<proteinExistence type="predicted"/>
<accession>A0A1R1X4L6</accession>
<dbReference type="Gene3D" id="4.10.60.10">
    <property type="entry name" value="Zinc finger, CCHC-type"/>
    <property type="match status" value="1"/>
</dbReference>
<name>A0A1R1X4L6_9FUNG</name>
<keyword evidence="4" id="KW-1185">Reference proteome</keyword>
<dbReference type="InterPro" id="IPR036875">
    <property type="entry name" value="Znf_CCHC_sf"/>
</dbReference>
<sequence length="368" mass="42726">MIKTEIFPQKFTGSKDDATKAEIWIKKFKSSIKFSKISDEDAVELFKLWLKGDAAKWKFDVEDAEKTEQWDFLQILEKFQEYFVTKKAKNFPGDVFSLMKLSKEKNETMEEFNREFKVYLKRIDKKMYTIELIKKAYVVTISRIDNNIWWQLAQKTESLSLEELMKESCSLMDLKIGASKENVTIEEIPVRSTDEKSNTKSIYRKIDYLVIAMENLTLLAQKNSVKSYENITCFTCGTKGHSSNYCTNRPANPTTSAKSTDIPKMMLAVDSSSDEENVANYGFRERSHKRMRVEDLINDPNSQYRLLKTRQKSLNKVDKLKVLATKDDDRLVSQEVLSYFVVYINGQKVPIFLDSGARHSLVDSRLVQ</sequence>
<gene>
    <name evidence="3" type="ORF">AYI69_g10622</name>
</gene>